<name>A0ACC1P9Q9_9APHY</name>
<dbReference type="EMBL" id="JANSHE010002910">
    <property type="protein sequence ID" value="KAJ2988772.1"/>
    <property type="molecule type" value="Genomic_DNA"/>
</dbReference>
<dbReference type="Proteomes" id="UP001144978">
    <property type="component" value="Unassembled WGS sequence"/>
</dbReference>
<reference evidence="1" key="1">
    <citation type="submission" date="2022-08" db="EMBL/GenBank/DDBJ databases">
        <title>Genome Sequence of Pycnoporus sanguineus.</title>
        <authorList>
            <person name="Buettner E."/>
        </authorList>
    </citation>
    <scope>NUCLEOTIDE SEQUENCE</scope>
    <source>
        <strain evidence="1">CG-C14</strain>
    </source>
</reference>
<evidence type="ECO:0000313" key="1">
    <source>
        <dbReference type="EMBL" id="KAJ2988772.1"/>
    </source>
</evidence>
<evidence type="ECO:0000313" key="2">
    <source>
        <dbReference type="Proteomes" id="UP001144978"/>
    </source>
</evidence>
<sequence length="971" mass="106734">MQSHLGTSRSDSPNNLGLPNQYKPAQHSTDIFQGSQNNTNHTMYNSLSSIGLPSSDYSSLPPNEPDALNFAKVNGSFAAAPFKTSTSFTPFATRSRHPPSLRDTSSFPYPPSNDLFGGVQNSMSHLAPSQSQPALPNHLDSLHTAGRPYDLSTSGSQLNGGMGVNGVSQKQLPFGSDPYRQGYDSTPTLLQQKQPGGVSSSQGLHQNGQSLLPHPSNSQTPFHNAFPGGLGSHTLGGPLPQPSFGSHLAGNGLGPGQNGGQGSGVSGGPPPGHANGPVSTSQAQEEISTIFVVGFPDDMSEREFQNMFTFSSGFEAATLKIPNKESTSYANNAQNGRAPGLQMPFGGTNDPYNIVTMNQGGVLIDGGRDGPMTSWPAAGHNEDSHFVQSNMPMQPPRKQIIGFAKFRTRADALQARDVLQGRRVDVEKGAARGEFPESPSQEPLPARLYKPIAAIVRCCNIVISTFNAHWAIFHAANLREPDLSRPGRWQSVVGVDELEGKKWKRPRPKLDHVLIRVVARSAQFKTEPRAERVLGFRRRPPRCPRYPPPLLTSTLSPLATPTMASVGQITRQISALEISSKANTTRPATTSTTSQHQKKPSQTNVSKLLSKYAAPNPFPSSTSLQKTASTQSLAKSAEASRPPSPTRQPTQPKQPAFDIGRYDGGFEIENETRGERVTGQAAEDLALDSSVAVHRPTREWHLTDFDIGRPLGKGKFGRVYMVRTKCEPHYILALKCLYKSEIVQSRVEKQIRREIEIQQNLRHPHVLRLYGYFHDEKRIFLMLEFAGKGELYKQLTKYGCFTEKRSSRYIDQMADALMYLHSKHVIHRDIKPENLLLGINGELKIGDFGWSVHAPGNRRKTLCGTLDYLPPEMVEGREHSEKVDYWALGVLTYEFICGAPPFEDLSGYNATYKRIARVDLKIPSKVSPEARDLITKLLQYDPERRLPLSEVRKHPWIVKYRSKGHSTAGAA</sequence>
<keyword evidence="2" id="KW-1185">Reference proteome</keyword>
<comment type="caution">
    <text evidence="1">The sequence shown here is derived from an EMBL/GenBank/DDBJ whole genome shotgun (WGS) entry which is preliminary data.</text>
</comment>
<gene>
    <name evidence="1" type="ORF">NUW54_g9006</name>
</gene>
<protein>
    <submittedName>
        <fullName evidence="1">Uncharacterized protein</fullName>
    </submittedName>
</protein>
<organism evidence="1 2">
    <name type="scientific">Trametes sanguinea</name>
    <dbReference type="NCBI Taxonomy" id="158606"/>
    <lineage>
        <taxon>Eukaryota</taxon>
        <taxon>Fungi</taxon>
        <taxon>Dikarya</taxon>
        <taxon>Basidiomycota</taxon>
        <taxon>Agaricomycotina</taxon>
        <taxon>Agaricomycetes</taxon>
        <taxon>Polyporales</taxon>
        <taxon>Polyporaceae</taxon>
        <taxon>Trametes</taxon>
    </lineage>
</organism>
<accession>A0ACC1P9Q9</accession>
<proteinExistence type="predicted"/>